<dbReference type="InterPro" id="IPR008752">
    <property type="entry name" value="Peptidase_M11"/>
</dbReference>
<dbReference type="InterPro" id="IPR013783">
    <property type="entry name" value="Ig-like_fold"/>
</dbReference>
<evidence type="ECO:0000256" key="2">
    <source>
        <dbReference type="SAM" id="SignalP"/>
    </source>
</evidence>
<dbReference type="GO" id="GO:0008237">
    <property type="term" value="F:metallopeptidase activity"/>
    <property type="evidence" value="ECO:0007669"/>
    <property type="project" value="InterPro"/>
</dbReference>
<dbReference type="RefSeq" id="WP_274291328.1">
    <property type="nucleotide sequence ID" value="NZ_CP117989.1"/>
</dbReference>
<dbReference type="Pfam" id="PF05548">
    <property type="entry name" value="Peptidase_M11"/>
    <property type="match status" value="1"/>
</dbReference>
<evidence type="ECO:0000313" key="5">
    <source>
        <dbReference type="EMBL" id="WDG10130.1"/>
    </source>
</evidence>
<proteinExistence type="predicted"/>
<feature type="domain" description="Peptidase M11 gametolysin" evidence="3">
    <location>
        <begin position="94"/>
        <end position="226"/>
    </location>
</feature>
<name>A0AAQ3B2S0_9VIBR</name>
<dbReference type="Gene3D" id="2.60.40.10">
    <property type="entry name" value="Immunoglobulins"/>
    <property type="match status" value="1"/>
</dbReference>
<dbReference type="InterPro" id="IPR018905">
    <property type="entry name" value="A-galactase_NEW3"/>
</dbReference>
<protein>
    <submittedName>
        <fullName evidence="5">Ig-like domain-containing protein</fullName>
    </submittedName>
</protein>
<evidence type="ECO:0000256" key="1">
    <source>
        <dbReference type="SAM" id="MobiDB-lite"/>
    </source>
</evidence>
<dbReference type="Pfam" id="PF10633">
    <property type="entry name" value="NPCBM_assoc"/>
    <property type="match status" value="1"/>
</dbReference>
<dbReference type="EMBL" id="CP117989">
    <property type="protein sequence ID" value="WDG10130.1"/>
    <property type="molecule type" value="Genomic_DNA"/>
</dbReference>
<feature type="signal peptide" evidence="2">
    <location>
        <begin position="1"/>
        <end position="22"/>
    </location>
</feature>
<organism evidence="5 6">
    <name type="scientific">Vibrio campbellii</name>
    <dbReference type="NCBI Taxonomy" id="680"/>
    <lineage>
        <taxon>Bacteria</taxon>
        <taxon>Pseudomonadati</taxon>
        <taxon>Pseudomonadota</taxon>
        <taxon>Gammaproteobacteria</taxon>
        <taxon>Vibrionales</taxon>
        <taxon>Vibrionaceae</taxon>
        <taxon>Vibrio</taxon>
    </lineage>
</organism>
<feature type="region of interest" description="Disordered" evidence="1">
    <location>
        <begin position="580"/>
        <end position="601"/>
    </location>
</feature>
<dbReference type="Pfam" id="PF17963">
    <property type="entry name" value="Big_9"/>
    <property type="match status" value="1"/>
</dbReference>
<reference evidence="5" key="1">
    <citation type="submission" date="2023-02" db="EMBL/GenBank/DDBJ databases">
        <title>Isolation, identification, and genome analysis of Vibrio campbellii in the Penaeus vannamei larvae stage.</title>
        <authorList>
            <person name="Huang T."/>
            <person name="Zhang B."/>
        </authorList>
    </citation>
    <scope>NUCLEOTIDE SEQUENCE</scope>
    <source>
        <strain evidence="5">20220413_1</strain>
    </source>
</reference>
<gene>
    <name evidence="5" type="ORF">PUN50_22385</name>
</gene>
<accession>A0AAQ3B2S0</accession>
<sequence>MKAKGKVAISIAVLFTISTFSAISGEVLPTKGEQKTLVLLVNFQENPNEQPLSVEQAESLIFGEINDFYRQASFDQTWLSGEVAGWFTLPLSNQVCDFTAVQNAADEKAVAAGVPLADYDRIIYLMTQTACGVAGSATLEGIPSRAHINGNFSATNITHELGHNFGLHHSRALDCGDQTLGGQCEVREYGDTYDVMGGPDIGYFNTFQREQLGWLDGEYAAKTIEATQDGNYSIAYYESPGEQPITLKVPRGIDSATGNMRWFYIEYRQSVGFDDFLDGRSYSFYRGDVTDGIIIRSATEGDARSSNLLHFKTDSEYKAVFGRNDWFDPAMPVGGSYTDPESGVTLSLTSAANGTAEINVHFGDDNSGGGSTCTTNTPSLEVIPLSDSAVFFAGAKVEYKAHITNQDGVDCASTTFNVSAAVPNGWQATNGDITLAPGESGDVLFTVTSSIDATAKDYSIAVSVNHSQDAEANVETSVLYTVLDEGGTHPELTAEDDSVVLTEKQAVIIDVLSNDNIDEQAQVTIVSYSNPSKGRLELLSDGTFRYSPENRLKHTDSFTYTISDGHNTSTAMVNITLQELSGGGDGGGNGNGSKPDKGNNK</sequence>
<dbReference type="InterPro" id="IPR024079">
    <property type="entry name" value="MetalloPept_cat_dom_sf"/>
</dbReference>
<feature type="chain" id="PRO_5043018331" evidence="2">
    <location>
        <begin position="23"/>
        <end position="601"/>
    </location>
</feature>
<keyword evidence="2" id="KW-0732">Signal</keyword>
<feature type="domain" description="Alpha-galactosidase NEW3" evidence="4">
    <location>
        <begin position="393"/>
        <end position="466"/>
    </location>
</feature>
<feature type="compositionally biased region" description="Gly residues" evidence="1">
    <location>
        <begin position="581"/>
        <end position="591"/>
    </location>
</feature>
<evidence type="ECO:0000259" key="3">
    <source>
        <dbReference type="Pfam" id="PF05548"/>
    </source>
</evidence>
<evidence type="ECO:0000259" key="4">
    <source>
        <dbReference type="Pfam" id="PF10633"/>
    </source>
</evidence>
<dbReference type="SUPFAM" id="SSF55486">
    <property type="entry name" value="Metalloproteases ('zincins'), catalytic domain"/>
    <property type="match status" value="1"/>
</dbReference>
<dbReference type="Gene3D" id="2.60.40.3440">
    <property type="match status" value="1"/>
</dbReference>
<evidence type="ECO:0000313" key="6">
    <source>
        <dbReference type="Proteomes" id="UP001219537"/>
    </source>
</evidence>
<dbReference type="Gene3D" id="3.40.390.10">
    <property type="entry name" value="Collagenase (Catalytic Domain)"/>
    <property type="match status" value="1"/>
</dbReference>
<dbReference type="Proteomes" id="UP001219537">
    <property type="component" value="Chromosome 2"/>
</dbReference>
<dbReference type="AlphaFoldDB" id="A0AAQ3B2S0"/>